<reference evidence="1 2" key="1">
    <citation type="journal article" date="2019" name="Emerg. Microbes Infect.">
        <title>Comprehensive subspecies identification of 175 nontuberculous mycobacteria species based on 7547 genomic profiles.</title>
        <authorList>
            <person name="Matsumoto Y."/>
            <person name="Kinjo T."/>
            <person name="Motooka D."/>
            <person name="Nabeya D."/>
            <person name="Jung N."/>
            <person name="Uechi K."/>
            <person name="Horii T."/>
            <person name="Iida T."/>
            <person name="Fujita J."/>
            <person name="Nakamura S."/>
        </authorList>
    </citation>
    <scope>NUCLEOTIDE SEQUENCE [LARGE SCALE GENOMIC DNA]</scope>
    <source>
        <strain evidence="1 2">JCM 13323</strain>
    </source>
</reference>
<dbReference type="EMBL" id="AP022574">
    <property type="protein sequence ID" value="BBX70170.1"/>
    <property type="molecule type" value="Genomic_DNA"/>
</dbReference>
<dbReference type="Gene3D" id="3.50.50.60">
    <property type="entry name" value="FAD/NAD(P)-binding domain"/>
    <property type="match status" value="2"/>
</dbReference>
<dbReference type="InterPro" id="IPR051209">
    <property type="entry name" value="FAD-bind_Monooxygenase_sf"/>
</dbReference>
<name>A0A7I7MEE3_9MYCO</name>
<dbReference type="SUPFAM" id="SSF51905">
    <property type="entry name" value="FAD/NAD(P)-binding domain"/>
    <property type="match status" value="2"/>
</dbReference>
<keyword evidence="2" id="KW-1185">Reference proteome</keyword>
<dbReference type="KEGG" id="mpsc:MPSYJ_36310"/>
<evidence type="ECO:0000313" key="1">
    <source>
        <dbReference type="EMBL" id="BBX70170.1"/>
    </source>
</evidence>
<dbReference type="AlphaFoldDB" id="A0A7I7MEE3"/>
<dbReference type="RefSeq" id="WP_163723506.1">
    <property type="nucleotide sequence ID" value="NZ_AP022574.1"/>
</dbReference>
<evidence type="ECO:0000313" key="2">
    <source>
        <dbReference type="Proteomes" id="UP000466514"/>
    </source>
</evidence>
<dbReference type="Proteomes" id="UP000466514">
    <property type="component" value="Chromosome"/>
</dbReference>
<dbReference type="Pfam" id="PF13738">
    <property type="entry name" value="Pyr_redox_3"/>
    <property type="match status" value="1"/>
</dbReference>
<dbReference type="PANTHER" id="PTHR42877">
    <property type="entry name" value="L-ORNITHINE N(5)-MONOOXYGENASE-RELATED"/>
    <property type="match status" value="1"/>
</dbReference>
<dbReference type="PANTHER" id="PTHR42877:SF4">
    <property type="entry name" value="FAD_NAD(P)-BINDING DOMAIN-CONTAINING PROTEIN-RELATED"/>
    <property type="match status" value="1"/>
</dbReference>
<proteinExistence type="predicted"/>
<organism evidence="1 2">
    <name type="scientific">Mycolicibacterium psychrotolerans</name>
    <dbReference type="NCBI Taxonomy" id="216929"/>
    <lineage>
        <taxon>Bacteria</taxon>
        <taxon>Bacillati</taxon>
        <taxon>Actinomycetota</taxon>
        <taxon>Actinomycetes</taxon>
        <taxon>Mycobacteriales</taxon>
        <taxon>Mycobacteriaceae</taxon>
        <taxon>Mycolicibacterium</taxon>
    </lineage>
</organism>
<sequence length="495" mass="56016">MTADQQPLDAIIVGAGFAGIGSAIQLRGLGFSNIAILERESDLGGVWHINRYPGLAVDLPSPTYCYSFEPNPFWSRLYAPGQEIKQYADHVADKYDVRRFMRFNTKVESARWDDDDKVWLVSVAGGQTFVARFLITATGFMSQPCYPHIPGISDFAGKIIHTTAWDEAYDFAGRRVAIIGTGATAVQLIPELAKVAAEMTVYQRTPIHVVPKQDFAIPRSVQKLFARMPWTQRIFRWLTDTQSAVVFLPAIRYRQLRVLAKSTAKLANMQRFLAIRNKELRRQLTPEYDFGCKRPTYSNEYYKAFTKRNVHLDAAGIERIEPDRIVSTNGSETEIDVLVLATGFDIWESNFPAIEIIGRHGRNLGKWWRANGFQTYQGMAVPSFPNYLGLAAGPYANSGLSFFNMVEYQSRHMARLFTELKRRNAATFEVSELASASFTERMERQQRNTLLHLGNCASSRSYYFGPNGETVLRPNTPRAVLAEQNTFPLTDYSFS</sequence>
<protein>
    <submittedName>
        <fullName evidence="1">Pyridine nucleotide-disulfide oxidoreductase</fullName>
    </submittedName>
</protein>
<gene>
    <name evidence="1" type="ORF">MPSYJ_36310</name>
</gene>
<accession>A0A7I7MEE3</accession>
<dbReference type="PRINTS" id="PR00411">
    <property type="entry name" value="PNDRDTASEI"/>
</dbReference>
<dbReference type="InterPro" id="IPR036188">
    <property type="entry name" value="FAD/NAD-bd_sf"/>
</dbReference>